<dbReference type="RefSeq" id="WP_349804764.1">
    <property type="nucleotide sequence ID" value="NZ_JBEGDP010000011.1"/>
</dbReference>
<dbReference type="InterPro" id="IPR036661">
    <property type="entry name" value="Luciferase-like_sf"/>
</dbReference>
<evidence type="ECO:0000259" key="2">
    <source>
        <dbReference type="Pfam" id="PF00296"/>
    </source>
</evidence>
<dbReference type="GO" id="GO:0016491">
    <property type="term" value="F:oxidoreductase activity"/>
    <property type="evidence" value="ECO:0007669"/>
    <property type="project" value="UniProtKB-KW"/>
</dbReference>
<keyword evidence="1 3" id="KW-0560">Oxidoreductase</keyword>
<dbReference type="EMBL" id="JBEGDP010000011">
    <property type="protein sequence ID" value="MEQ7847912.1"/>
    <property type="molecule type" value="Genomic_DNA"/>
</dbReference>
<dbReference type="SUPFAM" id="SSF51679">
    <property type="entry name" value="Bacterial luciferase-like"/>
    <property type="match status" value="1"/>
</dbReference>
<dbReference type="InterPro" id="IPR011251">
    <property type="entry name" value="Luciferase-like_dom"/>
</dbReference>
<name>A0ABV1NZL9_9ACTN</name>
<dbReference type="PANTHER" id="PTHR43244:SF1">
    <property type="entry name" value="5,10-METHYLENETETRAHYDROMETHANOPTERIN REDUCTASE"/>
    <property type="match status" value="1"/>
</dbReference>
<dbReference type="InterPro" id="IPR050564">
    <property type="entry name" value="F420-G6PD/mer"/>
</dbReference>
<reference evidence="3 4" key="1">
    <citation type="submission" date="2024-02" db="EMBL/GenBank/DDBJ databases">
        <title>Full genome sequence of Nocardioides kribbensis.</title>
        <authorList>
            <person name="Poletto B.L."/>
            <person name="Silva G."/>
            <person name="Galante D."/>
            <person name="Campos K.R."/>
            <person name="Santos M.B.N."/>
            <person name="Sacchi C.T."/>
        </authorList>
    </citation>
    <scope>NUCLEOTIDE SEQUENCE [LARGE SCALE GENOMIC DNA]</scope>
    <source>
        <strain evidence="3 4">O4R</strain>
    </source>
</reference>
<sequence>MRFGLTILPELPWAQLRPRWEAAEAMGFDHAWTYDHLVWGGLPESPWYGTTPTLTAAALVTERIGLGTFVSSPNFRHPVALHRDVQSLDDVSGGRFLLGVGTGGDLDSRILGGEELSTRERVDRFQEFVELLVRLRTEDHVDADGRWFSARDARTLPPLRDVPLVVAANGPRSLRFAARTGDAWVTTGPRVDTLDAWFDGLDQARRTLEEALVEHGRDPAEVPRYLNLDSAPQFSLESAGVFTDMTGRAAELGFTDVITHWPRPDGPYAGDEAVLEQVAADVLPALRG</sequence>
<gene>
    <name evidence="3" type="ORF">V6R90_11545</name>
</gene>
<dbReference type="Gene3D" id="3.20.20.30">
    <property type="entry name" value="Luciferase-like domain"/>
    <property type="match status" value="1"/>
</dbReference>
<proteinExistence type="predicted"/>
<evidence type="ECO:0000313" key="3">
    <source>
        <dbReference type="EMBL" id="MEQ7847912.1"/>
    </source>
</evidence>
<comment type="caution">
    <text evidence="3">The sequence shown here is derived from an EMBL/GenBank/DDBJ whole genome shotgun (WGS) entry which is preliminary data.</text>
</comment>
<keyword evidence="4" id="KW-1185">Reference proteome</keyword>
<organism evidence="3 4">
    <name type="scientific">Nocardioides kribbensis</name>
    <dbReference type="NCBI Taxonomy" id="305517"/>
    <lineage>
        <taxon>Bacteria</taxon>
        <taxon>Bacillati</taxon>
        <taxon>Actinomycetota</taxon>
        <taxon>Actinomycetes</taxon>
        <taxon>Propionibacteriales</taxon>
        <taxon>Nocardioidaceae</taxon>
        <taxon>Nocardioides</taxon>
    </lineage>
</organism>
<dbReference type="PANTHER" id="PTHR43244">
    <property type="match status" value="1"/>
</dbReference>
<dbReference type="EC" id="1.-.-.-" evidence="3"/>
<feature type="domain" description="Luciferase-like" evidence="2">
    <location>
        <begin position="1"/>
        <end position="223"/>
    </location>
</feature>
<protein>
    <submittedName>
        <fullName evidence="3">LLM class flavin-dependent oxidoreductase</fullName>
        <ecNumber evidence="3">1.-.-.-</ecNumber>
    </submittedName>
</protein>
<evidence type="ECO:0000256" key="1">
    <source>
        <dbReference type="ARBA" id="ARBA00023002"/>
    </source>
</evidence>
<dbReference type="Pfam" id="PF00296">
    <property type="entry name" value="Bac_luciferase"/>
    <property type="match status" value="1"/>
</dbReference>
<accession>A0ABV1NZL9</accession>
<dbReference type="Proteomes" id="UP001482520">
    <property type="component" value="Unassembled WGS sequence"/>
</dbReference>
<evidence type="ECO:0000313" key="4">
    <source>
        <dbReference type="Proteomes" id="UP001482520"/>
    </source>
</evidence>